<gene>
    <name evidence="16" type="primary">LOC112543139</name>
</gene>
<dbReference type="InterPro" id="IPR000276">
    <property type="entry name" value="GPCR_Rhodpsn"/>
</dbReference>
<dbReference type="PRINTS" id="PR00237">
    <property type="entry name" value="GPCRRHODOPSN"/>
</dbReference>
<dbReference type="Gene3D" id="1.20.1070.10">
    <property type="entry name" value="Rhodopsin 7-helix transmembrane proteins"/>
    <property type="match status" value="1"/>
</dbReference>
<accession>A0A9F5N0G7</accession>
<keyword evidence="11 12" id="KW-0807">Transducer</keyword>
<dbReference type="RefSeq" id="XP_025033109.1">
    <property type="nucleotide sequence ID" value="XM_025177341.1"/>
</dbReference>
<dbReference type="Pfam" id="PF13853">
    <property type="entry name" value="7tm_4"/>
    <property type="match status" value="1"/>
</dbReference>
<feature type="domain" description="G-protein coupled receptors family 1 profile" evidence="14">
    <location>
        <begin position="1"/>
        <end position="244"/>
    </location>
</feature>
<feature type="transmembrane region" description="Helical" evidence="13">
    <location>
        <begin position="21"/>
        <end position="39"/>
    </location>
</feature>
<dbReference type="SUPFAM" id="SSF81321">
    <property type="entry name" value="Family A G protein-coupled receptor-like"/>
    <property type="match status" value="1"/>
</dbReference>
<dbReference type="PROSITE" id="PS50262">
    <property type="entry name" value="G_PROTEIN_RECEP_F1_2"/>
    <property type="match status" value="1"/>
</dbReference>
<keyword evidence="6 13" id="KW-1133">Transmembrane helix</keyword>
<evidence type="ECO:0000256" key="3">
    <source>
        <dbReference type="ARBA" id="ARBA00022606"/>
    </source>
</evidence>
<evidence type="ECO:0000256" key="13">
    <source>
        <dbReference type="RuleBase" id="RU363047"/>
    </source>
</evidence>
<evidence type="ECO:0000256" key="10">
    <source>
        <dbReference type="ARBA" id="ARBA00023180"/>
    </source>
</evidence>
<feature type="transmembrane region" description="Helical" evidence="13">
    <location>
        <begin position="93"/>
        <end position="114"/>
    </location>
</feature>
<dbReference type="OrthoDB" id="9902777at2759"/>
<dbReference type="GO" id="GO:0004930">
    <property type="term" value="F:G protein-coupled receptor activity"/>
    <property type="evidence" value="ECO:0007669"/>
    <property type="project" value="UniProtKB-KW"/>
</dbReference>
<keyword evidence="9 12" id="KW-0675">Receptor</keyword>
<feature type="transmembrane region" description="Helical" evidence="13">
    <location>
        <begin position="153"/>
        <end position="179"/>
    </location>
</feature>
<organism evidence="15 16">
    <name type="scientific">Python bivittatus</name>
    <name type="common">Burmese python</name>
    <name type="synonym">Python molurus bivittatus</name>
    <dbReference type="NCBI Taxonomy" id="176946"/>
    <lineage>
        <taxon>Eukaryota</taxon>
        <taxon>Metazoa</taxon>
        <taxon>Chordata</taxon>
        <taxon>Craniata</taxon>
        <taxon>Vertebrata</taxon>
        <taxon>Euteleostomi</taxon>
        <taxon>Lepidosauria</taxon>
        <taxon>Squamata</taxon>
        <taxon>Bifurcata</taxon>
        <taxon>Unidentata</taxon>
        <taxon>Episquamata</taxon>
        <taxon>Toxicofera</taxon>
        <taxon>Serpentes</taxon>
        <taxon>Henophidia</taxon>
        <taxon>Pythonidae</taxon>
        <taxon>Python</taxon>
    </lineage>
</organism>
<keyword evidence="15" id="KW-1185">Reference proteome</keyword>
<evidence type="ECO:0000256" key="6">
    <source>
        <dbReference type="ARBA" id="ARBA00022989"/>
    </source>
</evidence>
<dbReference type="PANTHER" id="PTHR26454">
    <property type="entry name" value="OLFACTORY RECEPTOR"/>
    <property type="match status" value="1"/>
</dbReference>
<dbReference type="Proteomes" id="UP000695026">
    <property type="component" value="Unplaced"/>
</dbReference>
<evidence type="ECO:0000256" key="7">
    <source>
        <dbReference type="ARBA" id="ARBA00023040"/>
    </source>
</evidence>
<dbReference type="PROSITE" id="PS00237">
    <property type="entry name" value="G_PROTEIN_RECEP_F1_1"/>
    <property type="match status" value="1"/>
</dbReference>
<comment type="subcellular location">
    <subcellularLocation>
        <location evidence="1 13">Cell membrane</location>
        <topology evidence="1 13">Multi-pass membrane protein</topology>
    </subcellularLocation>
</comment>
<evidence type="ECO:0000256" key="5">
    <source>
        <dbReference type="ARBA" id="ARBA00022725"/>
    </source>
</evidence>
<dbReference type="GeneID" id="112543139"/>
<keyword evidence="10" id="KW-0325">Glycoprotein</keyword>
<dbReference type="InterPro" id="IPR017452">
    <property type="entry name" value="GPCR_Rhodpsn_7TM"/>
</dbReference>
<dbReference type="InterPro" id="IPR001828">
    <property type="entry name" value="ANF_lig-bd_rcpt"/>
</dbReference>
<comment type="caution">
    <text evidence="13">Lacks conserved residue(s) required for the propagation of feature annotation.</text>
</comment>
<dbReference type="GO" id="GO:0004984">
    <property type="term" value="F:olfactory receptor activity"/>
    <property type="evidence" value="ECO:0007669"/>
    <property type="project" value="InterPro"/>
</dbReference>
<dbReference type="PANTHER" id="PTHR26454:SF1">
    <property type="entry name" value="OLFACTORY RECEPTOR"/>
    <property type="match status" value="1"/>
</dbReference>
<dbReference type="PRINTS" id="PR00245">
    <property type="entry name" value="OLFACTORYR"/>
</dbReference>
<dbReference type="InterPro" id="IPR047132">
    <property type="entry name" value="Olfact_rcpt_6C-like"/>
</dbReference>
<dbReference type="Pfam" id="PF01094">
    <property type="entry name" value="ANF_receptor"/>
    <property type="match status" value="1"/>
</dbReference>
<dbReference type="InterPro" id="IPR028082">
    <property type="entry name" value="Peripla_BP_I"/>
</dbReference>
<evidence type="ECO:0000256" key="4">
    <source>
        <dbReference type="ARBA" id="ARBA00022692"/>
    </source>
</evidence>
<name>A0A9F5N0G7_PYTBI</name>
<keyword evidence="8 13" id="KW-0472">Membrane</keyword>
<dbReference type="KEGG" id="pbi:112543139"/>
<keyword evidence="2 13" id="KW-1003">Cell membrane</keyword>
<dbReference type="SUPFAM" id="SSF53822">
    <property type="entry name" value="Periplasmic binding protein-like I"/>
    <property type="match status" value="1"/>
</dbReference>
<evidence type="ECO:0000256" key="12">
    <source>
        <dbReference type="RuleBase" id="RU000688"/>
    </source>
</evidence>
<keyword evidence="4 12" id="KW-0812">Transmembrane</keyword>
<evidence type="ECO:0000313" key="15">
    <source>
        <dbReference type="Proteomes" id="UP000695026"/>
    </source>
</evidence>
<evidence type="ECO:0000256" key="9">
    <source>
        <dbReference type="ARBA" id="ARBA00023170"/>
    </source>
</evidence>
<evidence type="ECO:0000313" key="16">
    <source>
        <dbReference type="RefSeq" id="XP_025033109.1"/>
    </source>
</evidence>
<dbReference type="CDD" id="cd15912">
    <property type="entry name" value="7tmA_OR6C-like"/>
    <property type="match status" value="1"/>
</dbReference>
<evidence type="ECO:0000259" key="14">
    <source>
        <dbReference type="PROSITE" id="PS50262"/>
    </source>
</evidence>
<dbReference type="AlphaFoldDB" id="A0A9F5N0G7"/>
<evidence type="ECO:0000256" key="8">
    <source>
        <dbReference type="ARBA" id="ARBA00023136"/>
    </source>
</evidence>
<keyword evidence="3 13" id="KW-0716">Sensory transduction</keyword>
<dbReference type="InterPro" id="IPR000725">
    <property type="entry name" value="Olfact_rcpt"/>
</dbReference>
<dbReference type="GO" id="GO:0005886">
    <property type="term" value="C:plasma membrane"/>
    <property type="evidence" value="ECO:0007669"/>
    <property type="project" value="UniProtKB-SubCell"/>
</dbReference>
<dbReference type="OMA" id="LICTERV"/>
<keyword evidence="5 13" id="KW-0552">Olfaction</keyword>
<reference evidence="16" key="1">
    <citation type="submission" date="2025-08" db="UniProtKB">
        <authorList>
            <consortium name="RefSeq"/>
        </authorList>
    </citation>
    <scope>IDENTIFICATION</scope>
    <source>
        <tissue evidence="16">Liver</tissue>
    </source>
</reference>
<dbReference type="FunFam" id="1.20.1070.10:FF:000010">
    <property type="entry name" value="Olfactory receptor"/>
    <property type="match status" value="1"/>
</dbReference>
<protein>
    <recommendedName>
        <fullName evidence="13">Olfactory receptor</fullName>
    </recommendedName>
</protein>
<sequence length="365" mass="40881">MVRLDSRLHSPMYYFLKHLSWLEIIITTTVIPKMLSILISEKKTISFFACAIQVTLYFLAGTTEVLLLGAMSVDRYLTICNPLRYTAIMSSQVCLLMVLFCWFISFVCIAVGVVSKSELPYCGPNVIDHFFCDTGPLTKLLCADTSLVQAIEFASSCFTLLSSVSVTTISYICIIVTVMRMPSAQGRNKAFSTCSSHINVASLYYGSSIFIYVRASGSSSIGFNKVAKKINTTVVTPLLNPIIYSFRNKAVKDALKDRVKQLGSIFANAVIKNYQQVLAFWFAVKEVSGNPRLLANVTMRFHIYDSYFNDNLTFQTTLNLLYSLKTILPYYKCDSEKNLVAIIGALHSETSFHMATMSKIYKIPQ</sequence>
<feature type="non-terminal residue" evidence="16">
    <location>
        <position position="365"/>
    </location>
</feature>
<proteinExistence type="inferred from homology"/>
<evidence type="ECO:0000256" key="1">
    <source>
        <dbReference type="ARBA" id="ARBA00004651"/>
    </source>
</evidence>
<evidence type="ECO:0000256" key="2">
    <source>
        <dbReference type="ARBA" id="ARBA00022475"/>
    </source>
</evidence>
<dbReference type="Gene3D" id="3.40.50.2300">
    <property type="match status" value="1"/>
</dbReference>
<feature type="transmembrane region" description="Helical" evidence="13">
    <location>
        <begin position="45"/>
        <end position="73"/>
    </location>
</feature>
<keyword evidence="7 12" id="KW-0297">G-protein coupled receptor</keyword>
<comment type="similarity">
    <text evidence="12">Belongs to the G-protein coupled receptor 1 family.</text>
</comment>
<evidence type="ECO:0000256" key="11">
    <source>
        <dbReference type="ARBA" id="ARBA00023224"/>
    </source>
</evidence>